<feature type="domain" description="TIR" evidence="2">
    <location>
        <begin position="3"/>
        <end position="48"/>
    </location>
</feature>
<dbReference type="Pfam" id="PF01582">
    <property type="entry name" value="TIR"/>
    <property type="match status" value="1"/>
</dbReference>
<dbReference type="PRINTS" id="PR00364">
    <property type="entry name" value="DISEASERSIST"/>
</dbReference>
<dbReference type="Gene3D" id="3.40.50.10140">
    <property type="entry name" value="Toll/interleukin-1 receptor homology (TIR) domain"/>
    <property type="match status" value="1"/>
</dbReference>
<dbReference type="GO" id="GO:0006952">
    <property type="term" value="P:defense response"/>
    <property type="evidence" value="ECO:0007669"/>
    <property type="project" value="InterPro"/>
</dbReference>
<evidence type="ECO:0000313" key="3">
    <source>
        <dbReference type="EMBL" id="KAK9276946.1"/>
    </source>
</evidence>
<dbReference type="GO" id="GO:0043531">
    <property type="term" value="F:ADP binding"/>
    <property type="evidence" value="ECO:0007669"/>
    <property type="project" value="InterPro"/>
</dbReference>
<dbReference type="EMBL" id="JBBPBK010000010">
    <property type="protein sequence ID" value="KAK9276946.1"/>
    <property type="molecule type" value="Genomic_DNA"/>
</dbReference>
<evidence type="ECO:0000259" key="1">
    <source>
        <dbReference type="Pfam" id="PF00931"/>
    </source>
</evidence>
<evidence type="ECO:0000259" key="2">
    <source>
        <dbReference type="Pfam" id="PF01582"/>
    </source>
</evidence>
<dbReference type="InterPro" id="IPR027417">
    <property type="entry name" value="P-loop_NTPase"/>
</dbReference>
<dbReference type="PANTHER" id="PTHR11017:SF271">
    <property type="entry name" value="DISEASE RESISTANCE PROTEIN (TIR-NBS-LRR CLASS) FAMILY"/>
    <property type="match status" value="1"/>
</dbReference>
<accession>A0AAP0RIH7</accession>
<sequence length="186" mass="21677">MEKLERWRDALRKAANLKGDDVRNRYESRVIDDIVQHVFDKLNPKKLSTARNPVGLDYRAEGVISLLNEDPMHVRIIGIHGMGGIGKMTIANEVYNRIYSKFEGCCFLRDVRKNSNSQGIVRFQEQLLSEIFKREHEKIYNEDRGLKVIEERLRHKKVLIVLDDVDNSKQINKILGNQCWIFPGVE</sequence>
<dbReference type="InterPro" id="IPR002182">
    <property type="entry name" value="NB-ARC"/>
</dbReference>
<name>A0AAP0RIH7_LIQFO</name>
<keyword evidence="4" id="KW-1185">Reference proteome</keyword>
<dbReference type="InterPro" id="IPR035897">
    <property type="entry name" value="Toll_tir_struct_dom_sf"/>
</dbReference>
<dbReference type="SUPFAM" id="SSF52540">
    <property type="entry name" value="P-loop containing nucleoside triphosphate hydrolases"/>
    <property type="match status" value="1"/>
</dbReference>
<organism evidence="3 4">
    <name type="scientific">Liquidambar formosana</name>
    <name type="common">Formosan gum</name>
    <dbReference type="NCBI Taxonomy" id="63359"/>
    <lineage>
        <taxon>Eukaryota</taxon>
        <taxon>Viridiplantae</taxon>
        <taxon>Streptophyta</taxon>
        <taxon>Embryophyta</taxon>
        <taxon>Tracheophyta</taxon>
        <taxon>Spermatophyta</taxon>
        <taxon>Magnoliopsida</taxon>
        <taxon>eudicotyledons</taxon>
        <taxon>Gunneridae</taxon>
        <taxon>Pentapetalae</taxon>
        <taxon>Saxifragales</taxon>
        <taxon>Altingiaceae</taxon>
        <taxon>Liquidambar</taxon>
    </lineage>
</organism>
<dbReference type="InterPro" id="IPR044974">
    <property type="entry name" value="Disease_R_plants"/>
</dbReference>
<dbReference type="GO" id="GO:0007165">
    <property type="term" value="P:signal transduction"/>
    <property type="evidence" value="ECO:0007669"/>
    <property type="project" value="InterPro"/>
</dbReference>
<dbReference type="Proteomes" id="UP001415857">
    <property type="component" value="Unassembled WGS sequence"/>
</dbReference>
<dbReference type="InterPro" id="IPR000157">
    <property type="entry name" value="TIR_dom"/>
</dbReference>
<protein>
    <recommendedName>
        <fullName evidence="5">TMV resistance protein N-like</fullName>
    </recommendedName>
</protein>
<dbReference type="AlphaFoldDB" id="A0AAP0RIH7"/>
<comment type="caution">
    <text evidence="3">The sequence shown here is derived from an EMBL/GenBank/DDBJ whole genome shotgun (WGS) entry which is preliminary data.</text>
</comment>
<dbReference type="Gene3D" id="3.40.50.300">
    <property type="entry name" value="P-loop containing nucleotide triphosphate hydrolases"/>
    <property type="match status" value="1"/>
</dbReference>
<reference evidence="3 4" key="1">
    <citation type="journal article" date="2024" name="Plant J.">
        <title>Genome sequences and population genomics reveal climatic adaptation and genomic divergence between two closely related sweetgum species.</title>
        <authorList>
            <person name="Xu W.Q."/>
            <person name="Ren C.Q."/>
            <person name="Zhang X.Y."/>
            <person name="Comes H.P."/>
            <person name="Liu X.H."/>
            <person name="Li Y.G."/>
            <person name="Kettle C.J."/>
            <person name="Jalonen R."/>
            <person name="Gaisberger H."/>
            <person name="Ma Y.Z."/>
            <person name="Qiu Y.X."/>
        </authorList>
    </citation>
    <scope>NUCLEOTIDE SEQUENCE [LARGE SCALE GENOMIC DNA]</scope>
    <source>
        <strain evidence="3">Hangzhou</strain>
    </source>
</reference>
<proteinExistence type="predicted"/>
<feature type="domain" description="NB-ARC" evidence="1">
    <location>
        <begin position="62"/>
        <end position="174"/>
    </location>
</feature>
<gene>
    <name evidence="3" type="ORF">L1049_006485</name>
</gene>
<evidence type="ECO:0008006" key="5">
    <source>
        <dbReference type="Google" id="ProtNLM"/>
    </source>
</evidence>
<dbReference type="PANTHER" id="PTHR11017">
    <property type="entry name" value="LEUCINE-RICH REPEAT-CONTAINING PROTEIN"/>
    <property type="match status" value="1"/>
</dbReference>
<evidence type="ECO:0000313" key="4">
    <source>
        <dbReference type="Proteomes" id="UP001415857"/>
    </source>
</evidence>
<dbReference type="Pfam" id="PF00931">
    <property type="entry name" value="NB-ARC"/>
    <property type="match status" value="1"/>
</dbReference>